<reference evidence="1" key="1">
    <citation type="submission" date="2020-07" db="EMBL/GenBank/DDBJ databases">
        <title>Draft Genome Sequence of a Deep-Sea Yeast, Naganishia (Cryptococcus) liquefaciens strain N6.</title>
        <authorList>
            <person name="Han Y.W."/>
            <person name="Kajitani R."/>
            <person name="Morimoto H."/>
            <person name="Parhat M."/>
            <person name="Tsubouchi H."/>
            <person name="Bakenova O."/>
            <person name="Ogata M."/>
            <person name="Argunhan B."/>
            <person name="Aoki R."/>
            <person name="Kajiwara S."/>
            <person name="Itoh T."/>
            <person name="Iwasaki H."/>
        </authorList>
    </citation>
    <scope>NUCLEOTIDE SEQUENCE</scope>
    <source>
        <strain evidence="1">N6</strain>
    </source>
</reference>
<organism evidence="1 2">
    <name type="scientific">Naganishia liquefaciens</name>
    <dbReference type="NCBI Taxonomy" id="104408"/>
    <lineage>
        <taxon>Eukaryota</taxon>
        <taxon>Fungi</taxon>
        <taxon>Dikarya</taxon>
        <taxon>Basidiomycota</taxon>
        <taxon>Agaricomycotina</taxon>
        <taxon>Tremellomycetes</taxon>
        <taxon>Filobasidiales</taxon>
        <taxon>Filobasidiaceae</taxon>
        <taxon>Naganishia</taxon>
    </lineage>
</organism>
<name>A0A8H3TN13_9TREE</name>
<dbReference type="EMBL" id="BLZA01000005">
    <property type="protein sequence ID" value="GHJ83849.1"/>
    <property type="molecule type" value="Genomic_DNA"/>
</dbReference>
<gene>
    <name evidence="1" type="ORF">NliqN6_0251</name>
</gene>
<evidence type="ECO:0000313" key="2">
    <source>
        <dbReference type="Proteomes" id="UP000620104"/>
    </source>
</evidence>
<accession>A0A8H3TN13</accession>
<dbReference type="Proteomes" id="UP000620104">
    <property type="component" value="Unassembled WGS sequence"/>
</dbReference>
<sequence length="133" mass="14875">MLAPSASSIDNAIPLPELAKDLLRLFRILTGKIGAVDAMQIDFADSATLSKLAKKYDFEASFRLWMICMLQRFIKSNATECFVIVCEQSSADTILAHAAILCFSIGSKPFEGVRKIDWENRAKLHIQRIGPYH</sequence>
<dbReference type="AlphaFoldDB" id="A0A8H3TN13"/>
<proteinExistence type="predicted"/>
<evidence type="ECO:0000313" key="1">
    <source>
        <dbReference type="EMBL" id="GHJ83849.1"/>
    </source>
</evidence>
<protein>
    <submittedName>
        <fullName evidence="1">Uncharacterized protein</fullName>
    </submittedName>
</protein>
<comment type="caution">
    <text evidence="1">The sequence shown here is derived from an EMBL/GenBank/DDBJ whole genome shotgun (WGS) entry which is preliminary data.</text>
</comment>
<keyword evidence="2" id="KW-1185">Reference proteome</keyword>